<dbReference type="GO" id="GO:0008483">
    <property type="term" value="F:transaminase activity"/>
    <property type="evidence" value="ECO:0007669"/>
    <property type="project" value="InterPro"/>
</dbReference>
<dbReference type="PROSITE" id="PS00600">
    <property type="entry name" value="AA_TRANSFER_CLASS_3"/>
    <property type="match status" value="1"/>
</dbReference>
<keyword evidence="2" id="KW-0663">Pyridoxal phosphate</keyword>
<dbReference type="InterPro" id="IPR015421">
    <property type="entry name" value="PyrdxlP-dep_Trfase_major"/>
</dbReference>
<dbReference type="InterPro" id="IPR049704">
    <property type="entry name" value="Aminotrans_3_PPA_site"/>
</dbReference>
<dbReference type="Gene3D" id="3.90.1150.10">
    <property type="entry name" value="Aspartate Aminotransferase, domain 1"/>
    <property type="match status" value="1"/>
</dbReference>
<dbReference type="AlphaFoldDB" id="A0A6J6CPD0"/>
<proteinExistence type="predicted"/>
<dbReference type="Pfam" id="PF00202">
    <property type="entry name" value="Aminotran_3"/>
    <property type="match status" value="1"/>
</dbReference>
<evidence type="ECO:0000256" key="3">
    <source>
        <dbReference type="SAM" id="MobiDB-lite"/>
    </source>
</evidence>
<dbReference type="PANTHER" id="PTHR43713">
    <property type="entry name" value="GLUTAMATE-1-SEMIALDEHYDE 2,1-AMINOMUTASE"/>
    <property type="match status" value="1"/>
</dbReference>
<reference evidence="4" key="1">
    <citation type="submission" date="2020-05" db="EMBL/GenBank/DDBJ databases">
        <authorList>
            <person name="Chiriac C."/>
            <person name="Salcher M."/>
            <person name="Ghai R."/>
            <person name="Kavagutti S V."/>
        </authorList>
    </citation>
    <scope>NUCLEOTIDE SEQUENCE</scope>
</reference>
<dbReference type="Gene3D" id="3.40.640.10">
    <property type="entry name" value="Type I PLP-dependent aspartate aminotransferase-like (Major domain)"/>
    <property type="match status" value="1"/>
</dbReference>
<dbReference type="InterPro" id="IPR005814">
    <property type="entry name" value="Aminotrans_3"/>
</dbReference>
<dbReference type="PANTHER" id="PTHR43713:SF3">
    <property type="entry name" value="GLUTAMATE-1-SEMIALDEHYDE 2,1-AMINOMUTASE 1, CHLOROPLASTIC-RELATED"/>
    <property type="match status" value="1"/>
</dbReference>
<evidence type="ECO:0000313" key="4">
    <source>
        <dbReference type="EMBL" id="CAB4551618.1"/>
    </source>
</evidence>
<feature type="region of interest" description="Disordered" evidence="3">
    <location>
        <begin position="1"/>
        <end position="25"/>
    </location>
</feature>
<gene>
    <name evidence="4" type="ORF">UFOPK1591_00068</name>
</gene>
<feature type="compositionally biased region" description="Polar residues" evidence="3">
    <location>
        <begin position="1"/>
        <end position="10"/>
    </location>
</feature>
<sequence>MSSSTQSTSEDVTRGSVSAHERRKAVIPGGVNSNVRLRGFPTPLTYSRAVGSHIWDVDGNEYVDYAMGMGPHILGHAPRVVVDAVRESLERGQLFAGQCDEELELAELISGAAPWVEQLRIGTSGTEMALLAVRVARAATGRQHVVRFVGHYHGWLDPLFVDPARLDVTEPALTPGQSVSAAEDVLLCRWNDLNALEQLLDQHHDSIAALLMEPIMCNTGLIEPLPGYLEKVAALCRRYGIVFVVDEVITGFRVALGGAQERYGVHGDLTVYAKAIAAGYPVAVLGGRADLLAAVGTGQVNHSGTYNTGVAQMAAAVATVRELRDNDPYPAIAARTQQLATALRDVVASASVDLHVTAVDGLLQLRFGPETEITDGSSFSTAADPVRLGSLLQELQHEGVRTTSRGLIFISASHSAQDVEFTAGAFERALTRLAPGPA</sequence>
<name>A0A6J6CPD0_9ZZZZ</name>
<dbReference type="InterPro" id="IPR015422">
    <property type="entry name" value="PyrdxlP-dep_Trfase_small"/>
</dbReference>
<evidence type="ECO:0000256" key="2">
    <source>
        <dbReference type="ARBA" id="ARBA00022898"/>
    </source>
</evidence>
<dbReference type="InterPro" id="IPR015424">
    <property type="entry name" value="PyrdxlP-dep_Trfase"/>
</dbReference>
<dbReference type="GO" id="GO:0030170">
    <property type="term" value="F:pyridoxal phosphate binding"/>
    <property type="evidence" value="ECO:0007669"/>
    <property type="project" value="InterPro"/>
</dbReference>
<dbReference type="EMBL" id="CAEZTD010000003">
    <property type="protein sequence ID" value="CAB4551618.1"/>
    <property type="molecule type" value="Genomic_DNA"/>
</dbReference>
<dbReference type="SUPFAM" id="SSF53383">
    <property type="entry name" value="PLP-dependent transferases"/>
    <property type="match status" value="1"/>
</dbReference>
<accession>A0A6J6CPD0</accession>
<protein>
    <submittedName>
        <fullName evidence="4">Unannotated protein</fullName>
    </submittedName>
</protein>
<organism evidence="4">
    <name type="scientific">freshwater metagenome</name>
    <dbReference type="NCBI Taxonomy" id="449393"/>
    <lineage>
        <taxon>unclassified sequences</taxon>
        <taxon>metagenomes</taxon>
        <taxon>ecological metagenomes</taxon>
    </lineage>
</organism>
<evidence type="ECO:0000256" key="1">
    <source>
        <dbReference type="ARBA" id="ARBA00001933"/>
    </source>
</evidence>
<comment type="cofactor">
    <cofactor evidence="1">
        <name>pyridoxal 5'-phosphate</name>
        <dbReference type="ChEBI" id="CHEBI:597326"/>
    </cofactor>
</comment>